<reference evidence="2" key="1">
    <citation type="submission" date="2023-06" db="EMBL/GenBank/DDBJ databases">
        <title>Male Hemibagrus guttatus genome.</title>
        <authorList>
            <person name="Bian C."/>
        </authorList>
    </citation>
    <scope>NUCLEOTIDE SEQUENCE</scope>
    <source>
        <strain evidence="2">Male_cb2023</strain>
        <tissue evidence="2">Muscle</tissue>
    </source>
</reference>
<protein>
    <recommendedName>
        <fullName evidence="1">Alkylated DNA repair protein AlkB homologue 8 N-terminal domain-containing protein</fullName>
    </recommendedName>
</protein>
<organism evidence="2 3">
    <name type="scientific">Hemibagrus guttatus</name>
    <dbReference type="NCBI Taxonomy" id="175788"/>
    <lineage>
        <taxon>Eukaryota</taxon>
        <taxon>Metazoa</taxon>
        <taxon>Chordata</taxon>
        <taxon>Craniata</taxon>
        <taxon>Vertebrata</taxon>
        <taxon>Euteleostomi</taxon>
        <taxon>Actinopterygii</taxon>
        <taxon>Neopterygii</taxon>
        <taxon>Teleostei</taxon>
        <taxon>Ostariophysi</taxon>
        <taxon>Siluriformes</taxon>
        <taxon>Bagridae</taxon>
        <taxon>Hemibagrus</taxon>
    </lineage>
</organism>
<dbReference type="EMBL" id="JAUCMX010000004">
    <property type="protein sequence ID" value="KAK3548205.1"/>
    <property type="molecule type" value="Genomic_DNA"/>
</dbReference>
<accession>A0AAE0R9W4</accession>
<sequence>MKVIKFANDTTVIGLITGGEKTSYRTEVAGLVAWCLENNLSLNTDKTKEMIIDPRRKRKEQHTPIYISETEVEMVKMFKFLRTYISEDFIWSHNTQQLLRRSWQRLYFLRRLRKFGMSTEILSNFYRCTVESVITNSITVWHGSCTVQDKKALQRVIKTAQFICGAAFQSLQDIYNTRVIRRAHNIIRDNIHPQHNLFTLLPLSSVSWVFHGVSSRWAMPGTPPQGDVQEASETDARATSTVPFRCGGAAALLRAPPR</sequence>
<evidence type="ECO:0000313" key="3">
    <source>
        <dbReference type="Proteomes" id="UP001274896"/>
    </source>
</evidence>
<evidence type="ECO:0000259" key="1">
    <source>
        <dbReference type="Pfam" id="PF09004"/>
    </source>
</evidence>
<gene>
    <name evidence="2" type="ORF">QTP70_005179</name>
</gene>
<comment type="caution">
    <text evidence="2">The sequence shown here is derived from an EMBL/GenBank/DDBJ whole genome shotgun (WGS) entry which is preliminary data.</text>
</comment>
<evidence type="ECO:0000313" key="2">
    <source>
        <dbReference type="EMBL" id="KAK3548205.1"/>
    </source>
</evidence>
<dbReference type="GO" id="GO:0008168">
    <property type="term" value="F:methyltransferase activity"/>
    <property type="evidence" value="ECO:0007669"/>
    <property type="project" value="InterPro"/>
</dbReference>
<feature type="domain" description="Alkylated DNA repair protein AlkB homologue 8 N-terminal" evidence="1">
    <location>
        <begin position="91"/>
        <end position="132"/>
    </location>
</feature>
<dbReference type="InterPro" id="IPR015095">
    <property type="entry name" value="AlkB_hom8_N"/>
</dbReference>
<name>A0AAE0R9W4_9TELE</name>
<dbReference type="GO" id="GO:0016706">
    <property type="term" value="F:2-oxoglutarate-dependent dioxygenase activity"/>
    <property type="evidence" value="ECO:0007669"/>
    <property type="project" value="InterPro"/>
</dbReference>
<dbReference type="Pfam" id="PF09004">
    <property type="entry name" value="ALKBH8_N"/>
    <property type="match status" value="1"/>
</dbReference>
<keyword evidence="3" id="KW-1185">Reference proteome</keyword>
<dbReference type="AlphaFoldDB" id="A0AAE0R9W4"/>
<dbReference type="Proteomes" id="UP001274896">
    <property type="component" value="Unassembled WGS sequence"/>
</dbReference>
<proteinExistence type="predicted"/>